<evidence type="ECO:0000313" key="2">
    <source>
        <dbReference type="EMBL" id="MFD1984070.1"/>
    </source>
</evidence>
<accession>A0ABW4UCJ9</accession>
<gene>
    <name evidence="2" type="ORF">ACFSOZ_15545</name>
</gene>
<evidence type="ECO:0008006" key="4">
    <source>
        <dbReference type="Google" id="ProtNLM"/>
    </source>
</evidence>
<sequence>MAGELATAKWSRPIFLGSTRCVQLQDVCNIVDASFVGSVEGGMKRFLSIVGAFFGLIFAALVCWTIAYNYQERLSDRQLVLIAATRAAKRDNQYASGEDLIVRNPGCCIALHSNHDWLRFPARLYEDGVSVVQMDYAIRENPKLLYFEEFAIGSDGTILETRGMETTTPMAGR</sequence>
<keyword evidence="1" id="KW-1133">Transmembrane helix</keyword>
<dbReference type="EMBL" id="JBHUGZ010000010">
    <property type="protein sequence ID" value="MFD1984070.1"/>
    <property type="molecule type" value="Genomic_DNA"/>
</dbReference>
<dbReference type="Proteomes" id="UP001597405">
    <property type="component" value="Unassembled WGS sequence"/>
</dbReference>
<evidence type="ECO:0000256" key="1">
    <source>
        <dbReference type="SAM" id="Phobius"/>
    </source>
</evidence>
<keyword evidence="1" id="KW-0472">Membrane</keyword>
<reference evidence="3" key="1">
    <citation type="journal article" date="2019" name="Int. J. Syst. Evol. Microbiol.">
        <title>The Global Catalogue of Microorganisms (GCM) 10K type strain sequencing project: providing services to taxonomists for standard genome sequencing and annotation.</title>
        <authorList>
            <consortium name="The Broad Institute Genomics Platform"/>
            <consortium name="The Broad Institute Genome Sequencing Center for Infectious Disease"/>
            <person name="Wu L."/>
            <person name="Ma J."/>
        </authorList>
    </citation>
    <scope>NUCLEOTIDE SEQUENCE [LARGE SCALE GENOMIC DNA]</scope>
    <source>
        <strain evidence="3">CGMCC 1.16225</strain>
    </source>
</reference>
<keyword evidence="1" id="KW-0812">Transmembrane</keyword>
<keyword evidence="3" id="KW-1185">Reference proteome</keyword>
<dbReference type="RefSeq" id="WP_379099535.1">
    <property type="nucleotide sequence ID" value="NZ_JBHUGZ010000010.1"/>
</dbReference>
<proteinExistence type="predicted"/>
<protein>
    <recommendedName>
        <fullName evidence="4">DUF3592 domain-containing protein</fullName>
    </recommendedName>
</protein>
<name>A0ABW4UCJ9_9HYPH</name>
<evidence type="ECO:0000313" key="3">
    <source>
        <dbReference type="Proteomes" id="UP001597405"/>
    </source>
</evidence>
<comment type="caution">
    <text evidence="2">The sequence shown here is derived from an EMBL/GenBank/DDBJ whole genome shotgun (WGS) entry which is preliminary data.</text>
</comment>
<feature type="transmembrane region" description="Helical" evidence="1">
    <location>
        <begin position="46"/>
        <end position="68"/>
    </location>
</feature>
<organism evidence="2 3">
    <name type="scientific">Mesorhizobium newzealandense</name>
    <dbReference type="NCBI Taxonomy" id="1300302"/>
    <lineage>
        <taxon>Bacteria</taxon>
        <taxon>Pseudomonadati</taxon>
        <taxon>Pseudomonadota</taxon>
        <taxon>Alphaproteobacteria</taxon>
        <taxon>Hyphomicrobiales</taxon>
        <taxon>Phyllobacteriaceae</taxon>
        <taxon>Mesorhizobium</taxon>
    </lineage>
</organism>